<reference evidence="2 3" key="1">
    <citation type="submission" date="2024-01" db="EMBL/GenBank/DDBJ databases">
        <title>Genome assemblies of Stephania.</title>
        <authorList>
            <person name="Yang L."/>
        </authorList>
    </citation>
    <scope>NUCLEOTIDE SEQUENCE [LARGE SCALE GENOMIC DNA]</scope>
    <source>
        <strain evidence="2">JXDWG</strain>
        <tissue evidence="2">Leaf</tissue>
    </source>
</reference>
<proteinExistence type="predicted"/>
<gene>
    <name evidence="2" type="ORF">Scep_004015</name>
</gene>
<feature type="region of interest" description="Disordered" evidence="1">
    <location>
        <begin position="31"/>
        <end position="82"/>
    </location>
</feature>
<dbReference type="AlphaFoldDB" id="A0AAP0KRQ0"/>
<comment type="caution">
    <text evidence="2">The sequence shown here is derived from an EMBL/GenBank/DDBJ whole genome shotgun (WGS) entry which is preliminary data.</text>
</comment>
<sequence>MADSVIARTERKVRLQSGRIVAKWRHVKATDELQQRRGSGDKRRHGAAGSGRGPAATRRALQHCERCGDRRRKRGARARRRRLWRATMRSGGDGGVDFSGDVGANAVRWRVVGPIDP</sequence>
<evidence type="ECO:0000313" key="3">
    <source>
        <dbReference type="Proteomes" id="UP001419268"/>
    </source>
</evidence>
<evidence type="ECO:0000313" key="2">
    <source>
        <dbReference type="EMBL" id="KAK9157441.1"/>
    </source>
</evidence>
<feature type="compositionally biased region" description="Basic residues" evidence="1">
    <location>
        <begin position="69"/>
        <end position="82"/>
    </location>
</feature>
<accession>A0AAP0KRQ0</accession>
<name>A0AAP0KRQ0_9MAGN</name>
<organism evidence="2 3">
    <name type="scientific">Stephania cephalantha</name>
    <dbReference type="NCBI Taxonomy" id="152367"/>
    <lineage>
        <taxon>Eukaryota</taxon>
        <taxon>Viridiplantae</taxon>
        <taxon>Streptophyta</taxon>
        <taxon>Embryophyta</taxon>
        <taxon>Tracheophyta</taxon>
        <taxon>Spermatophyta</taxon>
        <taxon>Magnoliopsida</taxon>
        <taxon>Ranunculales</taxon>
        <taxon>Menispermaceae</taxon>
        <taxon>Menispermoideae</taxon>
        <taxon>Cissampelideae</taxon>
        <taxon>Stephania</taxon>
    </lineage>
</organism>
<protein>
    <submittedName>
        <fullName evidence="2">Uncharacterized protein</fullName>
    </submittedName>
</protein>
<keyword evidence="3" id="KW-1185">Reference proteome</keyword>
<evidence type="ECO:0000256" key="1">
    <source>
        <dbReference type="SAM" id="MobiDB-lite"/>
    </source>
</evidence>
<dbReference type="EMBL" id="JBBNAG010000002">
    <property type="protein sequence ID" value="KAK9157441.1"/>
    <property type="molecule type" value="Genomic_DNA"/>
</dbReference>
<feature type="compositionally biased region" description="Basic and acidic residues" evidence="1">
    <location>
        <begin position="31"/>
        <end position="41"/>
    </location>
</feature>
<dbReference type="Proteomes" id="UP001419268">
    <property type="component" value="Unassembled WGS sequence"/>
</dbReference>